<dbReference type="InterPro" id="IPR000873">
    <property type="entry name" value="AMP-dep_synth/lig_dom"/>
</dbReference>
<reference evidence="10" key="1">
    <citation type="submission" date="2021-02" db="EMBL/GenBank/DDBJ databases">
        <authorList>
            <person name="Nowell W R."/>
        </authorList>
    </citation>
    <scope>NUCLEOTIDE SEQUENCE</scope>
</reference>
<dbReference type="PANTHER" id="PTHR45527">
    <property type="entry name" value="NONRIBOSOMAL PEPTIDE SYNTHETASE"/>
    <property type="match status" value="1"/>
</dbReference>
<dbReference type="InterPro" id="IPR025110">
    <property type="entry name" value="AMP-bd_C"/>
</dbReference>
<dbReference type="SUPFAM" id="SSF53335">
    <property type="entry name" value="S-adenosyl-L-methionine-dependent methyltransferases"/>
    <property type="match status" value="1"/>
</dbReference>
<comment type="caution">
    <text evidence="10">The sequence shown here is derived from an EMBL/GenBank/DDBJ whole genome shotgun (WGS) entry which is preliminary data.</text>
</comment>
<dbReference type="PROSITE" id="PS00455">
    <property type="entry name" value="AMP_BINDING"/>
    <property type="match status" value="2"/>
</dbReference>
<keyword evidence="7" id="KW-1133">Transmembrane helix</keyword>
<dbReference type="InterPro" id="IPR020845">
    <property type="entry name" value="AMP-binding_CS"/>
</dbReference>
<dbReference type="GO" id="GO:0043041">
    <property type="term" value="P:amino acid activation for nonribosomal peptide biosynthetic process"/>
    <property type="evidence" value="ECO:0007669"/>
    <property type="project" value="TreeGrafter"/>
</dbReference>
<proteinExistence type="inferred from homology"/>
<name>A0A816LYX4_9BILA</name>
<dbReference type="Pfam" id="PF01564">
    <property type="entry name" value="Spermine_synth"/>
    <property type="match status" value="1"/>
</dbReference>
<organism evidence="10 11">
    <name type="scientific">Rotaria magnacalcarata</name>
    <dbReference type="NCBI Taxonomy" id="392030"/>
    <lineage>
        <taxon>Eukaryota</taxon>
        <taxon>Metazoa</taxon>
        <taxon>Spiralia</taxon>
        <taxon>Gnathifera</taxon>
        <taxon>Rotifera</taxon>
        <taxon>Eurotatoria</taxon>
        <taxon>Bdelloidea</taxon>
        <taxon>Philodinida</taxon>
        <taxon>Philodinidae</taxon>
        <taxon>Rotaria</taxon>
    </lineage>
</organism>
<sequence length="3355" mass="382954">MINRCQYLPHVEPMCSNSLLTHTIIDEFWSNTFHDYALDQSLQLPFDRQDMIDNDRTSAIYSTKFNLPSAISSAILSYASLANATLENLIFTCYYIFLFKLTNGNKDLCVWRQLNLSHPSKLQHPIEIVPFLLRLDPGSSVSHLLLEVQQLSTDTMKHAHIPFSPILQDYSTWMTSVSLDASFDFLMSSINNNITVEQNNSMLFDEMHQLVASPHFTHIRADKQEYNFKLFLNVQYYPDSSTISVTIECTADLFNLATVQAVAERFQILCEQLFCSSFDRNNQPIYELSLLLPSERHIIQTINSCHMISNETDCIHQMFVQKATMHPSKLAVTLDDQCLTYGQLLTRVQQLAWHLINEKDVHPGDIVCQCVDRSIEMVVGIMGIMMSGAVYAPINPNDPLDRLELLVRQTRAKVVLTNCMSHRHVSRLNLLMVDISEILASHNVLSDVEMTKLSEVAVTPECISHIVFTSGSTGIPKAVQIRHRNFMGYMQAHFMQVNDIVLQLASSSFDVHLDEILGALVRGAHLVLLKIGGHLDFDYVTKTINQHKVTFVAPVPSWMNALGKFLSENHLAHDRIRQVRLWYLGGEQLLSSTVRQFLPFVSEQCRILNSYGPAEITEAATFYEVHRNELSTITSIPIGRPMTGYRIYLVDEYRQSVIPGQQGEIVIGGVGVFAGYYGRADLTSQVLIDIDDEQCYITGDLGRLDVRSKELVFMGRRDFQVKLRGQRIELAEIEETIVRGSICVSGCIVVKYTYHEQEHLLAYVEVAGNHLATEELRKYCLSRLPLYMIPSVFICLDRFPLMLNGKVDRKALPPPESMTFRETLFEHMQPATKMEERVHDIWCNVLHMKSISVKSSWFALHGTSLVFVKLYNMYQMEFGIAPDIVDCFRHPSISEHAELVSKMIISTGVEHYQAWSCLNLDQGEASFAQSRIFLDEQIRFHSSIEKTVSVYSLPFLYRLTEGSLSIPHLRGALRQITRKHAILRTSVQLDPINGNLTQYIQPSNAQDWFAFCTSIIDDDNMLESILSDEMTDQTYFDLQTGQIFRCHIVRQRSTIIQDNDDFLHEGDWIIFNFHHIAFDGESEQIFVDDLQKFYCQTENVQVDDLHTALQYIDYSAHERQIDMTLAKIYWHQALLGYNIKKPMALPVDRNVSSNAMRSGQGFSIELQFNSHIVEQLVKYAVRFNVTLYQVCLTIYYVFLFHLTGGQKDLIVGIVQANRYRPELQHIIGMFVNTLPMRLRVNPHDTFDELLCRVSSTMFEAQSHSNLPYQYIIEQVPMWKFYKDNLIQTMFTLDEVETIHIRLDAGVMIESCSLSSLKKTSVQIGAPKIAVAMFDMTLSLEHIVETNSLNAELIGSSDIFDSTTLANMARRFQLIVEQLFSPISMTMMITEQLICDLSLILPEEMTDDKQYIQFATMSETKSIARASYAQSRIWVDEQINSDPEAAIRNRAYFYRLSKGSLSVERLRRALRLVVLKHSSLRTLFLFDSKVDCLMQRIIQYNDNGEELFTFVHSTFKDGTNLNKIMLDELHNPLNFDLFNGCVFRVHIIVHDSSNDDQLQIGDYLFFNFHPIVFDTPSFAIFYQVLCMAYEYGTTSPYSDQHFRYIDYVVAEQLMPMKPASIFWHEIMFDYDWNRHLNFPIDHKYKSYEKQTGFAYSATVKLHDDLATRLSDYASAMKMSLLPLLLTCYYLFLFKFTNGETDLCIGVHASNRDRLELQNIIGTFINIVPLRFQINPIANFKHNLSQITKLYHQSMKHAYYPLQRILKTISLPTTTSTKVAFNFEINDTQSIQIDTAQFEHVPISVVNDSFHENRKVISRFDLSLTIQYNQRFKELSCTFDGSCDLFNLATVQAVAERFQILCEQLFCSSFDRNNQPIYELSLLLPSERHIIQTINSCHMISNETDCIHQMFVQKATMHPSKLAVTLDDQCLTYGQLLTRVQQLAWHLINEKDVHPGDIVCQCVDRSIEMVVGIMGIMMSGAVYAPINPNDPLDRLELLVRQTRAKVVLTNCMSHRHVSRLNLLMVDISEILASHNVLSDVEMTKLSEVAVTPECISHIVFTSGSTGIPKAVQIRHRNFMGYMQAHFMQVNDIVLQLASSSFDVHLDEILGALVRGAHLVLLKIGGHLDFDYVTKTINQHKVTFVAPVPSWMNALGKFLSENHLAHDRIRQVRLWYLGGEQLLSSTVRQFLPFVSEQCRILNSYGPAEITEAATFYEVHRNELSTITSIPIGRPMTGYRIYLVDEYRQSVIPGQQGEIVIGGVGVFAGYYGRADLTSQVLIDIDDEQCYITGDLGRLDVRSKELVFMGRRDFQVKLRGQRIELAEIEETIELVFMGRRDFQVKLRGQRIELAEIEAVIMKSSPSIVSCVVMKENFEDDNYLAAYVQVKDSNENERNQEKVISACQDLLPSYMIPSKWFLIPELPLNANGKIDRSALREIGKVIDLPIDNVTSRSVSPLERKLQEIFVRAFHLESSPDVKSSFGQLGGTSLGAMFALNLIREEVFEKMDINLLFANPSVQKLAVALEPLLSGLKSDEDNQDDDGDFSIRPCSSWLIETMGILLLIWQWLWPIFVVIRLNSLFFQVIFIPLMHLLQYPLFMKLFGESSWRYQDRLYSWRYYRLWFLRRQWSLNTYWLSHLLGTPFYNTYLRLCGAYIGNGTYIYTYQIDAPWLLKIGDGTYIGNEVILSSLTYHDCTYALHQIRIGSYCSIGARCVLHDRVDIHDHVLIEPLTTVTVVGSRFFQLVAIFTITSIHALILKLSWLAVHWLPLWLSLSACWLIWSIIGAGISLLLLRFIVGHIQQNFAYSLNSWKFLSQFWLRHLVLSSFDPCLSTVFDEFNSFTPLILRWLGVSIEPDDIEIAHFVPLLLVPPNLLVIGHGVTITSDVYFVPFDVTTNSQCIVSGQIQIGHRSFLGNNCVLRSGVCLPADVLVGCLTRVDLTTNSMKEGDILLGIPARIMPFVSPNAERPDTLTEEAQTTKRAMIGDFQRLFMNFTNILLLIVSAILSLNITSRCHTFEERSLKLRPVTIGPGCILQPMSMVLPGVTLIGYNRLAPCSLALPHDRFAAHTDWSDCPTKRVIAHHGSEPPQLILAERQSSLGTYNVSVGRFSDDILVLFFGQNGWLGWQSGINLRRPYKPCDIYIKLFFTSFICKPKAKQVLIIGLGGGVLPMLIRHYFPTVIIHVVEIDATVIELASEFFYLTEQIENGYMHVIADDGFLYASETAHRYDIIFIDAFVEDAMPSHMNTSQFFSNLHGILNADGCLVTNANLPTNDVYDRLIKTCSSTFESNVLFAHTNIIENARVIISGTRTCLTSISSSTKATQEAQWLESGALLEFSLSRLVTFAYRGLLTDNDTRIST</sequence>
<dbReference type="Gene3D" id="3.30.559.10">
    <property type="entry name" value="Chloramphenicol acetyltransferase-like domain"/>
    <property type="match status" value="2"/>
</dbReference>
<dbReference type="PROSITE" id="PS51006">
    <property type="entry name" value="PABS_2"/>
    <property type="match status" value="1"/>
</dbReference>
<dbReference type="NCBIfam" id="NF003417">
    <property type="entry name" value="PRK04813.1"/>
    <property type="match status" value="3"/>
</dbReference>
<dbReference type="Pfam" id="PF13193">
    <property type="entry name" value="AMP-binding_C"/>
    <property type="match status" value="1"/>
</dbReference>
<feature type="domain" description="PABS" evidence="9">
    <location>
        <begin position="3149"/>
        <end position="3319"/>
    </location>
</feature>
<dbReference type="Gene3D" id="2.160.10.10">
    <property type="entry name" value="Hexapeptide repeat proteins"/>
    <property type="match status" value="2"/>
</dbReference>
<dbReference type="SUPFAM" id="SSF56801">
    <property type="entry name" value="Acetyl-CoA synthetase-like"/>
    <property type="match status" value="3"/>
</dbReference>
<dbReference type="GO" id="GO:0044550">
    <property type="term" value="P:secondary metabolite biosynthetic process"/>
    <property type="evidence" value="ECO:0007669"/>
    <property type="project" value="TreeGrafter"/>
</dbReference>
<evidence type="ECO:0000259" key="9">
    <source>
        <dbReference type="PROSITE" id="PS51006"/>
    </source>
</evidence>
<keyword evidence="2" id="KW-0596">Phosphopantetheine</keyword>
<dbReference type="Pfam" id="PF00668">
    <property type="entry name" value="Condensation"/>
    <property type="match status" value="3"/>
</dbReference>
<evidence type="ECO:0000256" key="6">
    <source>
        <dbReference type="PROSITE-ProRule" id="PRU00354"/>
    </source>
</evidence>
<dbReference type="Pfam" id="PF00501">
    <property type="entry name" value="AMP-binding"/>
    <property type="match status" value="2"/>
</dbReference>
<dbReference type="InterPro" id="IPR036736">
    <property type="entry name" value="ACP-like_sf"/>
</dbReference>
<accession>A0A816LYX4</accession>
<dbReference type="GO" id="GO:0005737">
    <property type="term" value="C:cytoplasm"/>
    <property type="evidence" value="ECO:0007669"/>
    <property type="project" value="TreeGrafter"/>
</dbReference>
<dbReference type="Gene3D" id="3.40.50.12780">
    <property type="entry name" value="N-terminal domain of ligase-like"/>
    <property type="match status" value="2"/>
</dbReference>
<dbReference type="Proteomes" id="UP000663887">
    <property type="component" value="Unassembled WGS sequence"/>
</dbReference>
<dbReference type="InterPro" id="IPR029063">
    <property type="entry name" value="SAM-dependent_MTases_sf"/>
</dbReference>
<evidence type="ECO:0000256" key="7">
    <source>
        <dbReference type="SAM" id="Phobius"/>
    </source>
</evidence>
<evidence type="ECO:0000256" key="1">
    <source>
        <dbReference type="ARBA" id="ARBA00007867"/>
    </source>
</evidence>
<dbReference type="SUPFAM" id="SSF47336">
    <property type="entry name" value="ACP-like"/>
    <property type="match status" value="2"/>
</dbReference>
<dbReference type="InterPro" id="IPR009081">
    <property type="entry name" value="PP-bd_ACP"/>
</dbReference>
<dbReference type="InterPro" id="IPR030374">
    <property type="entry name" value="PABS"/>
</dbReference>
<keyword evidence="3" id="KW-0597">Phosphoprotein</keyword>
<gene>
    <name evidence="10" type="ORF">XDN619_LOCUS1687</name>
</gene>
<protein>
    <recommendedName>
        <fullName evidence="12">Non-ribosomal peptide synthetase</fullName>
    </recommendedName>
</protein>
<evidence type="ECO:0000313" key="11">
    <source>
        <dbReference type="Proteomes" id="UP000663887"/>
    </source>
</evidence>
<evidence type="ECO:0000259" key="8">
    <source>
        <dbReference type="PROSITE" id="PS50075"/>
    </source>
</evidence>
<dbReference type="CDD" id="cd05930">
    <property type="entry name" value="A_NRPS"/>
    <property type="match status" value="2"/>
</dbReference>
<evidence type="ECO:0000256" key="3">
    <source>
        <dbReference type="ARBA" id="ARBA00022553"/>
    </source>
</evidence>
<keyword evidence="7" id="KW-0812">Transmembrane</keyword>
<dbReference type="GO" id="GO:0031177">
    <property type="term" value="F:phosphopantetheine binding"/>
    <property type="evidence" value="ECO:0007669"/>
    <property type="project" value="TreeGrafter"/>
</dbReference>
<dbReference type="InterPro" id="IPR011004">
    <property type="entry name" value="Trimer_LpxA-like_sf"/>
</dbReference>
<dbReference type="SUPFAM" id="SSF51161">
    <property type="entry name" value="Trimeric LpxA-like enzymes"/>
    <property type="match status" value="2"/>
</dbReference>
<feature type="domain" description="Carrier" evidence="8">
    <location>
        <begin position="829"/>
        <end position="904"/>
    </location>
</feature>
<dbReference type="EMBL" id="CAJNRG010000079">
    <property type="protein sequence ID" value="CAF1967207.1"/>
    <property type="molecule type" value="Genomic_DNA"/>
</dbReference>
<comment type="similarity">
    <text evidence="1">Belongs to the spermidine/spermine synthase family.</text>
</comment>
<dbReference type="InterPro" id="IPR045851">
    <property type="entry name" value="AMP-bd_C_sf"/>
</dbReference>
<dbReference type="GO" id="GO:0006596">
    <property type="term" value="P:polyamine biosynthetic process"/>
    <property type="evidence" value="ECO:0007669"/>
    <property type="project" value="UniProtKB-UniRule"/>
</dbReference>
<dbReference type="NCBIfam" id="NF037959">
    <property type="entry name" value="MFS_SpdSyn"/>
    <property type="match status" value="1"/>
</dbReference>
<dbReference type="Pfam" id="PF00550">
    <property type="entry name" value="PP-binding"/>
    <property type="match status" value="1"/>
</dbReference>
<dbReference type="PANTHER" id="PTHR45527:SF1">
    <property type="entry name" value="FATTY ACID SYNTHASE"/>
    <property type="match status" value="1"/>
</dbReference>
<dbReference type="Gene3D" id="1.10.1200.10">
    <property type="entry name" value="ACP-like"/>
    <property type="match status" value="2"/>
</dbReference>
<evidence type="ECO:0000256" key="4">
    <source>
        <dbReference type="ARBA" id="ARBA00022598"/>
    </source>
</evidence>
<feature type="transmembrane region" description="Helical" evidence="7">
    <location>
        <begin position="2737"/>
        <end position="2760"/>
    </location>
</feature>
<dbReference type="GO" id="GO:0016740">
    <property type="term" value="F:transferase activity"/>
    <property type="evidence" value="ECO:0007669"/>
    <property type="project" value="UniProtKB-UniRule"/>
</dbReference>
<evidence type="ECO:0000256" key="2">
    <source>
        <dbReference type="ARBA" id="ARBA00022450"/>
    </source>
</evidence>
<dbReference type="SUPFAM" id="SSF52777">
    <property type="entry name" value="CoA-dependent acyltransferases"/>
    <property type="match status" value="5"/>
</dbReference>
<dbReference type="Gene3D" id="3.40.50.150">
    <property type="entry name" value="Vaccinia Virus protein VP39"/>
    <property type="match status" value="1"/>
</dbReference>
<keyword evidence="6" id="KW-0620">Polyamine biosynthesis</keyword>
<keyword evidence="5 6" id="KW-0808">Transferase</keyword>
<feature type="transmembrane region" description="Helical" evidence="7">
    <location>
        <begin position="2985"/>
        <end position="3005"/>
    </location>
</feature>
<feature type="domain" description="Carrier" evidence="8">
    <location>
        <begin position="2450"/>
        <end position="2526"/>
    </location>
</feature>
<dbReference type="Gene3D" id="3.30.300.30">
    <property type="match status" value="2"/>
</dbReference>
<dbReference type="InterPro" id="IPR023213">
    <property type="entry name" value="CAT-like_dom_sf"/>
</dbReference>
<dbReference type="Gene3D" id="3.30.559.30">
    <property type="entry name" value="Nonribosomal peptide synthetase, condensation domain"/>
    <property type="match status" value="3"/>
</dbReference>
<evidence type="ECO:0008006" key="12">
    <source>
        <dbReference type="Google" id="ProtNLM"/>
    </source>
</evidence>
<dbReference type="FunFam" id="3.30.300.30:FF:000015">
    <property type="entry name" value="Nonribosomal peptide synthase SidD"/>
    <property type="match status" value="1"/>
</dbReference>
<evidence type="ECO:0000313" key="10">
    <source>
        <dbReference type="EMBL" id="CAF1967207.1"/>
    </source>
</evidence>
<keyword evidence="4" id="KW-0436">Ligase</keyword>
<dbReference type="PROSITE" id="PS50075">
    <property type="entry name" value="CARRIER"/>
    <property type="match status" value="2"/>
</dbReference>
<dbReference type="GO" id="GO:0016874">
    <property type="term" value="F:ligase activity"/>
    <property type="evidence" value="ECO:0007669"/>
    <property type="project" value="UniProtKB-KW"/>
</dbReference>
<feature type="transmembrane region" description="Helical" evidence="7">
    <location>
        <begin position="2766"/>
        <end position="2789"/>
    </location>
</feature>
<evidence type="ECO:0000256" key="5">
    <source>
        <dbReference type="ARBA" id="ARBA00022679"/>
    </source>
</evidence>
<feature type="active site" description="Proton acceptor" evidence="6">
    <location>
        <position position="3229"/>
    </location>
</feature>
<dbReference type="InterPro" id="IPR001242">
    <property type="entry name" value="Condensation_dom"/>
</dbReference>
<keyword evidence="7" id="KW-0472">Membrane</keyword>
<dbReference type="InterPro" id="IPR042099">
    <property type="entry name" value="ANL_N_sf"/>
</dbReference>